<proteinExistence type="predicted"/>
<keyword evidence="1" id="KW-0863">Zinc-finger</keyword>
<keyword evidence="1" id="KW-0479">Metal-binding</keyword>
<organism evidence="3 4">
    <name type="scientific">Merluccius polli</name>
    <name type="common">Benguela hake</name>
    <name type="synonym">Merluccius cadenati</name>
    <dbReference type="NCBI Taxonomy" id="89951"/>
    <lineage>
        <taxon>Eukaryota</taxon>
        <taxon>Metazoa</taxon>
        <taxon>Chordata</taxon>
        <taxon>Craniata</taxon>
        <taxon>Vertebrata</taxon>
        <taxon>Euteleostomi</taxon>
        <taxon>Actinopterygii</taxon>
        <taxon>Neopterygii</taxon>
        <taxon>Teleostei</taxon>
        <taxon>Neoteleostei</taxon>
        <taxon>Acanthomorphata</taxon>
        <taxon>Zeiogadaria</taxon>
        <taxon>Gadariae</taxon>
        <taxon>Gadiformes</taxon>
        <taxon>Gadoidei</taxon>
        <taxon>Merlucciidae</taxon>
        <taxon>Merluccius</taxon>
    </lineage>
</organism>
<dbReference type="InterPro" id="IPR013087">
    <property type="entry name" value="Znf_C2H2_type"/>
</dbReference>
<dbReference type="Gene3D" id="3.30.160.60">
    <property type="entry name" value="Classic Zinc Finger"/>
    <property type="match status" value="1"/>
</dbReference>
<gene>
    <name evidence="3" type="primary">ZXDC_0</name>
    <name evidence="3" type="ORF">N1851_000500</name>
</gene>
<name>A0AA47NBY7_MERPO</name>
<keyword evidence="4" id="KW-1185">Reference proteome</keyword>
<dbReference type="AlphaFoldDB" id="A0AA47NBY7"/>
<evidence type="ECO:0000313" key="3">
    <source>
        <dbReference type="EMBL" id="KAK0156218.1"/>
    </source>
</evidence>
<dbReference type="GO" id="GO:0008270">
    <property type="term" value="F:zinc ion binding"/>
    <property type="evidence" value="ECO:0007669"/>
    <property type="project" value="UniProtKB-KW"/>
</dbReference>
<evidence type="ECO:0000259" key="2">
    <source>
        <dbReference type="PROSITE" id="PS50157"/>
    </source>
</evidence>
<evidence type="ECO:0000256" key="1">
    <source>
        <dbReference type="PROSITE-ProRule" id="PRU00042"/>
    </source>
</evidence>
<dbReference type="EMBL" id="JAOPHQ010000021">
    <property type="protein sequence ID" value="KAK0156218.1"/>
    <property type="molecule type" value="Genomic_DNA"/>
</dbReference>
<reference evidence="3" key="1">
    <citation type="journal article" date="2023" name="Front. Mar. Sci.">
        <title>A new Merluccius polli reference genome to investigate the effects of global change in West African waters.</title>
        <authorList>
            <person name="Mateo J.L."/>
            <person name="Blanco-Fernandez C."/>
            <person name="Garcia-Vazquez E."/>
            <person name="Machado-Schiaffino G."/>
        </authorList>
    </citation>
    <scope>NUCLEOTIDE SEQUENCE</scope>
    <source>
        <strain evidence="3">C29</strain>
        <tissue evidence="3">Fin</tissue>
    </source>
</reference>
<comment type="caution">
    <text evidence="3">The sequence shown here is derived from an EMBL/GenBank/DDBJ whole genome shotgun (WGS) entry which is preliminary data.</text>
</comment>
<dbReference type="Proteomes" id="UP001174136">
    <property type="component" value="Unassembled WGS sequence"/>
</dbReference>
<dbReference type="SMART" id="SM00355">
    <property type="entry name" value="ZnF_C2H2"/>
    <property type="match status" value="4"/>
</dbReference>
<feature type="domain" description="C2H2-type" evidence="2">
    <location>
        <begin position="32"/>
        <end position="62"/>
    </location>
</feature>
<dbReference type="PROSITE" id="PS00028">
    <property type="entry name" value="ZINC_FINGER_C2H2_1"/>
    <property type="match status" value="3"/>
</dbReference>
<evidence type="ECO:0000313" key="4">
    <source>
        <dbReference type="Proteomes" id="UP001174136"/>
    </source>
</evidence>
<accession>A0AA47NBY7</accession>
<protein>
    <submittedName>
        <fullName evidence="3">Zinc finger protein ZXDC</fullName>
    </submittedName>
</protein>
<sequence length="364" mass="40608">MYSCCICGLALQSLKAYVLHCKLHRNEPGVVFKCVGLDCKRVFSRYPALKAHFYRSHTGKTLLSHGLSSDALKCTVSFCECRCDGVKGLVAHLKKHIEEGCPVNCPVMGCEMVFTVKSSFTAHMSRKHKQCPVDVISSACGSGAHSVACPSTITTVAIEEPACLSDAEQIVGDSNFDDLYLRNVCLFYAKLQGQYLVPTSTIQMIVEEMQNIHELGQMHTLNKLNSLLQDLVSDEISQTCHTGPMRTAYTRTKCFKDMLKYVEPKRLLLGTDENRDKRFAYYVPVLDTLKNMLTSGFWRGLMSENSVQSSPDVLSDCSDGKLFKSNSFFQDFPACLKLVLYQDAFEVVNPLGSARRKHKLTSLC</sequence>
<dbReference type="PROSITE" id="PS50157">
    <property type="entry name" value="ZINC_FINGER_C2H2_2"/>
    <property type="match status" value="1"/>
</dbReference>
<keyword evidence="1" id="KW-0862">Zinc</keyword>